<evidence type="ECO:0000313" key="4">
    <source>
        <dbReference type="Proteomes" id="UP000183180"/>
    </source>
</evidence>
<feature type="compositionally biased region" description="Basic and acidic residues" evidence="1">
    <location>
        <begin position="131"/>
        <end position="149"/>
    </location>
</feature>
<accession>A0A1H2M4Z4</accession>
<sequence>MSVPTPRLVLGREPAAWTSLVSAILVLLTTFGFNIPTETQGVFMAAVNAVLGLLVVISVKESVYPALVAVVQTAVPLVVAFGLNLSEQQQGAILAVSTIALGFLFTRPQVTPKVLAGIELPLTASSAKSTSADDRDLERQRLDEPRRAE</sequence>
<organism evidence="3 4">
    <name type="scientific">Gordonia westfalica</name>
    <dbReference type="NCBI Taxonomy" id="158898"/>
    <lineage>
        <taxon>Bacteria</taxon>
        <taxon>Bacillati</taxon>
        <taxon>Actinomycetota</taxon>
        <taxon>Actinomycetes</taxon>
        <taxon>Mycobacteriales</taxon>
        <taxon>Gordoniaceae</taxon>
        <taxon>Gordonia</taxon>
    </lineage>
</organism>
<proteinExistence type="predicted"/>
<dbReference type="AlphaFoldDB" id="A0A1H2M4Z4"/>
<protein>
    <recommendedName>
        <fullName evidence="5">Holin</fullName>
    </recommendedName>
</protein>
<keyword evidence="2" id="KW-1133">Transmembrane helix</keyword>
<dbReference type="STRING" id="158898.SAMN04488548_13840"/>
<evidence type="ECO:0008006" key="5">
    <source>
        <dbReference type="Google" id="ProtNLM"/>
    </source>
</evidence>
<evidence type="ECO:0000256" key="1">
    <source>
        <dbReference type="SAM" id="MobiDB-lite"/>
    </source>
</evidence>
<reference evidence="3 4" key="1">
    <citation type="submission" date="2016-10" db="EMBL/GenBank/DDBJ databases">
        <authorList>
            <person name="de Groot N.N."/>
        </authorList>
    </citation>
    <scope>NUCLEOTIDE SEQUENCE [LARGE SCALE GENOMIC DNA]</scope>
    <source>
        <strain evidence="3 4">DSM 44215</strain>
    </source>
</reference>
<feature type="transmembrane region" description="Helical" evidence="2">
    <location>
        <begin position="66"/>
        <end position="83"/>
    </location>
</feature>
<feature type="region of interest" description="Disordered" evidence="1">
    <location>
        <begin position="126"/>
        <end position="149"/>
    </location>
</feature>
<dbReference type="EMBL" id="FNLM01000038">
    <property type="protein sequence ID" value="SDU87566.1"/>
    <property type="molecule type" value="Genomic_DNA"/>
</dbReference>
<keyword evidence="2" id="KW-0812">Transmembrane</keyword>
<feature type="transmembrane region" description="Helical" evidence="2">
    <location>
        <begin position="41"/>
        <end position="59"/>
    </location>
</feature>
<keyword evidence="2" id="KW-0472">Membrane</keyword>
<dbReference type="RefSeq" id="WP_074854377.1">
    <property type="nucleotide sequence ID" value="NZ_FNLM01000038.1"/>
</dbReference>
<gene>
    <name evidence="3" type="ORF">SAMN04488548_13840</name>
</gene>
<name>A0A1H2M4Z4_9ACTN</name>
<evidence type="ECO:0000313" key="3">
    <source>
        <dbReference type="EMBL" id="SDU87566.1"/>
    </source>
</evidence>
<dbReference type="Proteomes" id="UP000183180">
    <property type="component" value="Unassembled WGS sequence"/>
</dbReference>
<evidence type="ECO:0000256" key="2">
    <source>
        <dbReference type="SAM" id="Phobius"/>
    </source>
</evidence>
<feature type="transmembrane region" description="Helical" evidence="2">
    <location>
        <begin position="15"/>
        <end position="35"/>
    </location>
</feature>